<dbReference type="GO" id="GO:0005829">
    <property type="term" value="C:cytosol"/>
    <property type="evidence" value="ECO:0007669"/>
    <property type="project" value="TreeGrafter"/>
</dbReference>
<dbReference type="Gene3D" id="3.40.50.261">
    <property type="entry name" value="Succinyl-CoA synthetase domains"/>
    <property type="match status" value="2"/>
</dbReference>
<dbReference type="PANTHER" id="PTHR11117">
    <property type="entry name" value="SUCCINYL-COA LIGASE SUBUNIT ALPHA"/>
    <property type="match status" value="1"/>
</dbReference>
<dbReference type="GO" id="GO:0004775">
    <property type="term" value="F:succinate-CoA ligase (ADP-forming) activity"/>
    <property type="evidence" value="ECO:0007669"/>
    <property type="project" value="TreeGrafter"/>
</dbReference>
<organism evidence="2 3">
    <name type="scientific">Sphaerochaeta globosa (strain ATCC BAA-1886 / DSM 22777 / Buddy)</name>
    <name type="common">Spirochaeta sp. (strain Buddy)</name>
    <dbReference type="NCBI Taxonomy" id="158189"/>
    <lineage>
        <taxon>Bacteria</taxon>
        <taxon>Pseudomonadati</taxon>
        <taxon>Spirochaetota</taxon>
        <taxon>Spirochaetia</taxon>
        <taxon>Spirochaetales</taxon>
        <taxon>Sphaerochaetaceae</taxon>
        <taxon>Sphaerochaeta</taxon>
    </lineage>
</organism>
<dbReference type="RefSeq" id="WP_013608262.1">
    <property type="nucleotide sequence ID" value="NC_015152.1"/>
</dbReference>
<dbReference type="OrthoDB" id="6193532at2"/>
<feature type="domain" description="ATP-citrate synthase/succinyl-CoA ligase C-terminal" evidence="1">
    <location>
        <begin position="360"/>
        <end position="520"/>
    </location>
</feature>
<dbReference type="EMBL" id="CP002541">
    <property type="protein sequence ID" value="ADY14417.1"/>
    <property type="molecule type" value="Genomic_DNA"/>
</dbReference>
<dbReference type="InterPro" id="IPR009499">
    <property type="entry name" value="AllG-like"/>
</dbReference>
<dbReference type="Gene3D" id="1.10.10.660">
    <property type="entry name" value="conserved protein of unknown function from Enterococcus faecalis V583"/>
    <property type="match status" value="1"/>
</dbReference>
<dbReference type="Pfam" id="PF00549">
    <property type="entry name" value="Ligase_CoA"/>
    <property type="match status" value="1"/>
</dbReference>
<dbReference type="HOGENOM" id="CLU_010999_0_0_12"/>
<dbReference type="Gene3D" id="3.40.50.720">
    <property type="entry name" value="NAD(P)-binding Rossmann-like Domain"/>
    <property type="match status" value="1"/>
</dbReference>
<dbReference type="Proteomes" id="UP000008466">
    <property type="component" value="Chromosome"/>
</dbReference>
<dbReference type="KEGG" id="sbu:SpiBuddy_2606"/>
<dbReference type="GO" id="GO:0009361">
    <property type="term" value="C:succinate-CoA ligase complex (ADP-forming)"/>
    <property type="evidence" value="ECO:0007669"/>
    <property type="project" value="TreeGrafter"/>
</dbReference>
<dbReference type="Gene3D" id="3.90.1710.10">
    <property type="entry name" value="Enterococcus faecalis V583 domain"/>
    <property type="match status" value="1"/>
</dbReference>
<dbReference type="SUPFAM" id="SSF51735">
    <property type="entry name" value="NAD(P)-binding Rossmann-fold domains"/>
    <property type="match status" value="1"/>
</dbReference>
<name>F0RTD2_SPHGB</name>
<dbReference type="AlphaFoldDB" id="F0RTD2"/>
<keyword evidence="3" id="KW-1185">Reference proteome</keyword>
<dbReference type="InterPro" id="IPR036291">
    <property type="entry name" value="NAD(P)-bd_dom_sf"/>
</dbReference>
<reference evidence="3" key="1">
    <citation type="submission" date="2011-02" db="EMBL/GenBank/DDBJ databases">
        <title>Complete sequence of Spirochaeta sp. Buddy.</title>
        <authorList>
            <person name="Lucas S."/>
            <person name="Copeland A."/>
            <person name="Lapidus A."/>
            <person name="Cheng J.-F."/>
            <person name="Goodwin L."/>
            <person name="Pitluck S."/>
            <person name="Zeytun A."/>
            <person name="Detter J.C."/>
            <person name="Han C."/>
            <person name="Tapia R."/>
            <person name="Land M."/>
            <person name="Hauser L."/>
            <person name="Kyrpides N."/>
            <person name="Ivanova N."/>
            <person name="Mikhailova N."/>
            <person name="Pagani I."/>
            <person name="Ritalahti K.M."/>
            <person name="Loeffler F.E."/>
            <person name="Woyke T."/>
        </authorList>
    </citation>
    <scope>NUCLEOTIDE SEQUENCE [LARGE SCALE GENOMIC DNA]</scope>
    <source>
        <strain evidence="3">ATCC BAA-1886 / DSM 22777 / Buddy</strain>
    </source>
</reference>
<dbReference type="PANTHER" id="PTHR11117:SF24">
    <property type="entry name" value="PROTEIN FDRA"/>
    <property type="match status" value="1"/>
</dbReference>
<dbReference type="InterPro" id="IPR005811">
    <property type="entry name" value="SUCC_ACL_C"/>
</dbReference>
<dbReference type="SUPFAM" id="SSF52210">
    <property type="entry name" value="Succinyl-CoA synthetase domains"/>
    <property type="match status" value="1"/>
</dbReference>
<dbReference type="GO" id="GO:0004776">
    <property type="term" value="F:succinate-CoA ligase (GDP-forming) activity"/>
    <property type="evidence" value="ECO:0007669"/>
    <property type="project" value="TreeGrafter"/>
</dbReference>
<evidence type="ECO:0000313" key="2">
    <source>
        <dbReference type="EMBL" id="ADY14417.1"/>
    </source>
</evidence>
<dbReference type="InterPro" id="IPR016102">
    <property type="entry name" value="Succinyl-CoA_synth-like"/>
</dbReference>
<gene>
    <name evidence="2" type="ordered locus">SpiBuddy_2606</name>
</gene>
<protein>
    <recommendedName>
        <fullName evidence="1">ATP-citrate synthase/succinyl-CoA ligase C-terminal domain-containing protein</fullName>
    </recommendedName>
</protein>
<dbReference type="Gene3D" id="3.90.1700.10">
    <property type="entry name" value="v583 domain like"/>
    <property type="match status" value="1"/>
</dbReference>
<dbReference type="GO" id="GO:0006099">
    <property type="term" value="P:tricarboxylic acid cycle"/>
    <property type="evidence" value="ECO:0007669"/>
    <property type="project" value="TreeGrafter"/>
</dbReference>
<sequence>MKQVVVKKDMYVDSVVLMLLSRDLETREEVESATVAMGTAMNVQLLIAQGFSPAQLEKATPSDLLIALNCHHEKDIPTILTFTDTLLAGKGGSGKAGTSQEVFCSIEDAVQAQEETNLAIISVPGAYAAHEAKKALDLGLNVMIFSDNVTLEDEIALKSRAQEKGLLVMGPDCGTAILGGKPLCFANVVPSGSIGVVAASGTGLQEVTCLLTRMGCGISQAIGTGGRDLKNKAVGGRMMLMGITALGNDPNTELIVVVSKPPAPEVVTTVLNALVQTNKNSVVHFIGADANQFPGHPLIHWASNLEETARIAASLSGKAIPKREHSDDWPFDLDHETIDALVLRETAHRLSEQTCIRGYYTGGTLCDEAWISLAGLKEKVYSNNHTNPALVPSDPHISSGNTIIDLGDDVFTVGRPHPMIDPTTRTDRIRKEMHDATIAVMVLDCVLGYGSCDDPAGAMVPTLLAAKQAALKRGGYLSIVASVTGTQHDPQGLASQVQKLEQAGVVVMPSNFQAVKLAQRILLKQQGVGKQVKQTAASVQPKLKSATLSPMLQVAPILSLFTEGVHAVNLGLESFSTNLKVCGGDVHHLDWKPPAGGDVALIDALRRIEDIKGIDIEQANKQAVERVLTSKPMLLGIAKAKDVIPGMRENLLLHAGPPVTWARMCGPMRGAVIGALLYEGMAKDEKEAQKLAASGSIEFEPCHHHNAVGPMAGIISSRMPVWIVENDTYKNKAYATLNEGLGKVLRYGAYNEEVLTRLSWMETVLAPILNKALQLHGPIDMRSLMVQALQMGDECHNRNRAGTSLVIRELAPYLVLLDEPKKDISDVLTFMHKNDHFFLNLSMPSAKCTMDSARNIQGSTLITAMARNGTDFGIQLSGLADRWFKAGATAVEGLYLPGYKAEDAALDIGDSVITETSGIGGFAMAASPSIVKFVGGSPSDAIMYTKRMYTITMAENREYRIPILDFRGTPTGIDVRSVVEKGILPVINTGIAHKEPGIGMVGAGLVKPPMQCFQDALLAFADEYAPVDHSVKGESNESN</sequence>
<dbReference type="eggNOG" id="COG0074">
    <property type="taxonomic scope" value="Bacteria"/>
</dbReference>
<dbReference type="STRING" id="158189.SpiBuddy_2606"/>
<dbReference type="NCBIfam" id="NF004760">
    <property type="entry name" value="PRK06091.1"/>
    <property type="match status" value="1"/>
</dbReference>
<evidence type="ECO:0000313" key="3">
    <source>
        <dbReference type="Proteomes" id="UP000008466"/>
    </source>
</evidence>
<proteinExistence type="predicted"/>
<evidence type="ECO:0000259" key="1">
    <source>
        <dbReference type="Pfam" id="PF00549"/>
    </source>
</evidence>
<accession>F0RTD2</accession>
<dbReference type="InterPro" id="IPR024033">
    <property type="entry name" value="OXTCase_su_AllG_h-dom"/>
</dbReference>
<dbReference type="Pfam" id="PF06545">
    <property type="entry name" value="AllG"/>
    <property type="match status" value="1"/>
</dbReference>